<reference evidence="5 6" key="1">
    <citation type="submission" date="2024-06" db="EMBL/GenBank/DDBJ databases">
        <title>The Natural Products Discovery Center: Release of the First 8490 Sequenced Strains for Exploring Actinobacteria Biosynthetic Diversity.</title>
        <authorList>
            <person name="Kalkreuter E."/>
            <person name="Kautsar S.A."/>
            <person name="Yang D."/>
            <person name="Bader C.D."/>
            <person name="Teijaro C.N."/>
            <person name="Fluegel L."/>
            <person name="Davis C.M."/>
            <person name="Simpson J.R."/>
            <person name="Lauterbach L."/>
            <person name="Steele A.D."/>
            <person name="Gui C."/>
            <person name="Meng S."/>
            <person name="Li G."/>
            <person name="Viehrig K."/>
            <person name="Ye F."/>
            <person name="Su P."/>
            <person name="Kiefer A.F."/>
            <person name="Nichols A."/>
            <person name="Cepeda A.J."/>
            <person name="Yan W."/>
            <person name="Fan B."/>
            <person name="Jiang Y."/>
            <person name="Adhikari A."/>
            <person name="Zheng C.-J."/>
            <person name="Schuster L."/>
            <person name="Cowan T.M."/>
            <person name="Smanski M.J."/>
            <person name="Chevrette M.G."/>
            <person name="De Carvalho L.P.S."/>
            <person name="Shen B."/>
        </authorList>
    </citation>
    <scope>NUCLEOTIDE SEQUENCE [LARGE SCALE GENOMIC DNA]</scope>
    <source>
        <strain evidence="5 6">NPDC001694</strain>
    </source>
</reference>
<dbReference type="PANTHER" id="PTHR43537">
    <property type="entry name" value="TRANSCRIPTIONAL REGULATOR, GNTR FAMILY"/>
    <property type="match status" value="1"/>
</dbReference>
<evidence type="ECO:0000313" key="6">
    <source>
        <dbReference type="Proteomes" id="UP001490365"/>
    </source>
</evidence>
<feature type="domain" description="HTH gntR-type" evidence="4">
    <location>
        <begin position="17"/>
        <end position="85"/>
    </location>
</feature>
<dbReference type="InterPro" id="IPR036390">
    <property type="entry name" value="WH_DNA-bd_sf"/>
</dbReference>
<evidence type="ECO:0000256" key="1">
    <source>
        <dbReference type="ARBA" id="ARBA00023015"/>
    </source>
</evidence>
<dbReference type="Pfam" id="PF07729">
    <property type="entry name" value="FCD"/>
    <property type="match status" value="1"/>
</dbReference>
<protein>
    <submittedName>
        <fullName evidence="5">GntR family transcriptional regulator</fullName>
    </submittedName>
</protein>
<dbReference type="Proteomes" id="UP001490365">
    <property type="component" value="Unassembled WGS sequence"/>
</dbReference>
<dbReference type="InterPro" id="IPR036388">
    <property type="entry name" value="WH-like_DNA-bd_sf"/>
</dbReference>
<evidence type="ECO:0000259" key="4">
    <source>
        <dbReference type="PROSITE" id="PS50949"/>
    </source>
</evidence>
<dbReference type="SUPFAM" id="SSF46785">
    <property type="entry name" value="Winged helix' DNA-binding domain"/>
    <property type="match status" value="1"/>
</dbReference>
<keyword evidence="6" id="KW-1185">Reference proteome</keyword>
<comment type="caution">
    <text evidence="5">The sequence shown here is derived from an EMBL/GenBank/DDBJ whole genome shotgun (WGS) entry which is preliminary data.</text>
</comment>
<dbReference type="RefSeq" id="WP_351954681.1">
    <property type="nucleotide sequence ID" value="NZ_JBEOZM010000001.1"/>
</dbReference>
<dbReference type="Gene3D" id="1.20.120.530">
    <property type="entry name" value="GntR ligand-binding domain-like"/>
    <property type="match status" value="1"/>
</dbReference>
<evidence type="ECO:0000313" key="5">
    <source>
        <dbReference type="EMBL" id="MER6265964.1"/>
    </source>
</evidence>
<dbReference type="InterPro" id="IPR008920">
    <property type="entry name" value="TF_FadR/GntR_C"/>
</dbReference>
<dbReference type="InterPro" id="IPR000524">
    <property type="entry name" value="Tscrpt_reg_HTH_GntR"/>
</dbReference>
<dbReference type="SMART" id="SM00345">
    <property type="entry name" value="HTH_GNTR"/>
    <property type="match status" value="1"/>
</dbReference>
<dbReference type="InterPro" id="IPR011711">
    <property type="entry name" value="GntR_C"/>
</dbReference>
<keyword evidence="1" id="KW-0805">Transcription regulation</keyword>
<dbReference type="PROSITE" id="PS50949">
    <property type="entry name" value="HTH_GNTR"/>
    <property type="match status" value="1"/>
</dbReference>
<dbReference type="Pfam" id="PF00392">
    <property type="entry name" value="GntR"/>
    <property type="match status" value="1"/>
</dbReference>
<dbReference type="SUPFAM" id="SSF48008">
    <property type="entry name" value="GntR ligand-binding domain-like"/>
    <property type="match status" value="1"/>
</dbReference>
<evidence type="ECO:0000256" key="3">
    <source>
        <dbReference type="ARBA" id="ARBA00023163"/>
    </source>
</evidence>
<evidence type="ECO:0000256" key="2">
    <source>
        <dbReference type="ARBA" id="ARBA00023125"/>
    </source>
</evidence>
<organism evidence="5 6">
    <name type="scientific">Streptomyces sp. 900105755</name>
    <dbReference type="NCBI Taxonomy" id="3154389"/>
    <lineage>
        <taxon>Bacteria</taxon>
        <taxon>Bacillati</taxon>
        <taxon>Actinomycetota</taxon>
        <taxon>Actinomycetes</taxon>
        <taxon>Kitasatosporales</taxon>
        <taxon>Streptomycetaceae</taxon>
        <taxon>Streptomyces</taxon>
    </lineage>
</organism>
<dbReference type="CDD" id="cd07377">
    <property type="entry name" value="WHTH_GntR"/>
    <property type="match status" value="1"/>
</dbReference>
<dbReference type="PRINTS" id="PR00035">
    <property type="entry name" value="HTHGNTR"/>
</dbReference>
<gene>
    <name evidence="5" type="ORF">ABT211_01485</name>
</gene>
<keyword evidence="2" id="KW-0238">DNA-binding</keyword>
<proteinExistence type="predicted"/>
<dbReference type="Gene3D" id="1.10.10.10">
    <property type="entry name" value="Winged helix-like DNA-binding domain superfamily/Winged helix DNA-binding domain"/>
    <property type="match status" value="1"/>
</dbReference>
<accession>A0ABV1T8I6</accession>
<keyword evidence="3" id="KW-0804">Transcription</keyword>
<sequence length="271" mass="28967">MAQEAAGRAADRRIGRGRVADRIVDDLRERILSGELPNGSRLPAERELAEQYGVSGSTVREAVRVLATVGLISVRHGAGTFVTAESDTMMGMSIASLVRLEGVGAREVLGMLGALNRHAAQLAAERASDDEIASFREAAEKLAVIDDPDRALEDLRTFMRRLSEISHDALLTAVCRLLVDVQVELAFAMSGGRLSEWRRVTGGLHEDRLAIVAAVASRSAQRAAEAVDAHSARAAGLILSSPRAKKIQLSDPGYTHLLAGLLNTRLGTTDT</sequence>
<dbReference type="EMBL" id="JBEOZM010000001">
    <property type="protein sequence ID" value="MER6265964.1"/>
    <property type="molecule type" value="Genomic_DNA"/>
</dbReference>
<name>A0ABV1T8I6_9ACTN</name>
<dbReference type="PANTHER" id="PTHR43537:SF5">
    <property type="entry name" value="UXU OPERON TRANSCRIPTIONAL REGULATOR"/>
    <property type="match status" value="1"/>
</dbReference>